<accession>A0A0R2LE67</accession>
<evidence type="ECO:0000313" key="3">
    <source>
        <dbReference type="Proteomes" id="UP000051006"/>
    </source>
</evidence>
<keyword evidence="1" id="KW-0472">Membrane</keyword>
<organism evidence="2 3">
    <name type="scientific">Companilactobacillus kimchiensis</name>
    <dbReference type="NCBI Taxonomy" id="993692"/>
    <lineage>
        <taxon>Bacteria</taxon>
        <taxon>Bacillati</taxon>
        <taxon>Bacillota</taxon>
        <taxon>Bacilli</taxon>
        <taxon>Lactobacillales</taxon>
        <taxon>Lactobacillaceae</taxon>
        <taxon>Companilactobacillus</taxon>
    </lineage>
</organism>
<name>A0A0R2LE67_9LACO</name>
<dbReference type="PATRIC" id="fig|993692.3.peg.2325"/>
<evidence type="ECO:0000313" key="2">
    <source>
        <dbReference type="EMBL" id="KRN99952.1"/>
    </source>
</evidence>
<keyword evidence="1" id="KW-1133">Transmembrane helix</keyword>
<feature type="transmembrane region" description="Helical" evidence="1">
    <location>
        <begin position="9"/>
        <end position="27"/>
    </location>
</feature>
<evidence type="ECO:0000256" key="1">
    <source>
        <dbReference type="SAM" id="Phobius"/>
    </source>
</evidence>
<dbReference type="RefSeq" id="WP_057880398.1">
    <property type="nucleotide sequence ID" value="NZ_JQCF01000006.1"/>
</dbReference>
<dbReference type="OrthoDB" id="2320012at2"/>
<comment type="caution">
    <text evidence="2">The sequence shown here is derived from an EMBL/GenBank/DDBJ whole genome shotgun (WGS) entry which is preliminary data.</text>
</comment>
<dbReference type="Proteomes" id="UP000051006">
    <property type="component" value="Unassembled WGS sequence"/>
</dbReference>
<keyword evidence="1" id="KW-0812">Transmembrane</keyword>
<gene>
    <name evidence="2" type="ORF">IV57_GL002285</name>
</gene>
<keyword evidence="3" id="KW-1185">Reference proteome</keyword>
<feature type="transmembrane region" description="Helical" evidence="1">
    <location>
        <begin position="33"/>
        <end position="49"/>
    </location>
</feature>
<sequence length="64" mass="7262">MKDKVPKVTLRVSILALVLIAIVLYFLNLPNAILALFAVVILSVIYLGGMERDHTIFMRHRKRG</sequence>
<dbReference type="EMBL" id="JQCF01000006">
    <property type="protein sequence ID" value="KRN99952.1"/>
    <property type="molecule type" value="Genomic_DNA"/>
</dbReference>
<proteinExistence type="predicted"/>
<dbReference type="STRING" id="993692.IV57_GL002285"/>
<protein>
    <submittedName>
        <fullName evidence="2">Uncharacterized protein</fullName>
    </submittedName>
</protein>
<dbReference type="AlphaFoldDB" id="A0A0R2LE67"/>
<reference evidence="2 3" key="1">
    <citation type="journal article" date="2015" name="Genome Announc.">
        <title>Expanding the biotechnology potential of lactobacilli through comparative genomics of 213 strains and associated genera.</title>
        <authorList>
            <person name="Sun Z."/>
            <person name="Harris H.M."/>
            <person name="McCann A."/>
            <person name="Guo C."/>
            <person name="Argimon S."/>
            <person name="Zhang W."/>
            <person name="Yang X."/>
            <person name="Jeffery I.B."/>
            <person name="Cooney J.C."/>
            <person name="Kagawa T.F."/>
            <person name="Liu W."/>
            <person name="Song Y."/>
            <person name="Salvetti E."/>
            <person name="Wrobel A."/>
            <person name="Rasinkangas P."/>
            <person name="Parkhill J."/>
            <person name="Rea M.C."/>
            <person name="O'Sullivan O."/>
            <person name="Ritari J."/>
            <person name="Douillard F.P."/>
            <person name="Paul Ross R."/>
            <person name="Yang R."/>
            <person name="Briner A.E."/>
            <person name="Felis G.E."/>
            <person name="de Vos W.M."/>
            <person name="Barrangou R."/>
            <person name="Klaenhammer T.R."/>
            <person name="Caufield P.W."/>
            <person name="Cui Y."/>
            <person name="Zhang H."/>
            <person name="O'Toole P.W."/>
        </authorList>
    </citation>
    <scope>NUCLEOTIDE SEQUENCE [LARGE SCALE GENOMIC DNA]</scope>
    <source>
        <strain evidence="2 3">DSM 24716</strain>
    </source>
</reference>